<evidence type="ECO:0000313" key="1">
    <source>
        <dbReference type="EMBL" id="MBP0439132.1"/>
    </source>
</evidence>
<gene>
    <name evidence="1" type="ORF">J5Y06_10765</name>
</gene>
<name>A0A8J7UL84_9HYPH</name>
<sequence length="117" mass="13018">MSVPSVSVEPRVRLAVWALLRDIHGYRLVGRRHPELSPRLSSPVERLDLAAGEAVTESGRRYTLIGQPDPELAAGVMAMFYQWHPFADPVLVSLEELPRIAEEMAVAAQMAQALRDM</sequence>
<reference evidence="1" key="1">
    <citation type="submission" date="2021-03" db="EMBL/GenBank/DDBJ databases">
        <title>Genome sequencing and assembly of Tianweitania sediminis.</title>
        <authorList>
            <person name="Chhetri G."/>
        </authorList>
    </citation>
    <scope>NUCLEOTIDE SEQUENCE</scope>
    <source>
        <strain evidence="1">Z8</strain>
    </source>
</reference>
<comment type="caution">
    <text evidence="1">The sequence shown here is derived from an EMBL/GenBank/DDBJ whole genome shotgun (WGS) entry which is preliminary data.</text>
</comment>
<protein>
    <submittedName>
        <fullName evidence="1">Uncharacterized protein</fullName>
    </submittedName>
</protein>
<evidence type="ECO:0000313" key="2">
    <source>
        <dbReference type="Proteomes" id="UP000666240"/>
    </source>
</evidence>
<accession>A0A8J7UL84</accession>
<dbReference type="AlphaFoldDB" id="A0A8J7UL84"/>
<organism evidence="1 2">
    <name type="scientific">Tianweitania sediminis</name>
    <dbReference type="NCBI Taxonomy" id="1502156"/>
    <lineage>
        <taxon>Bacteria</taxon>
        <taxon>Pseudomonadati</taxon>
        <taxon>Pseudomonadota</taxon>
        <taxon>Alphaproteobacteria</taxon>
        <taxon>Hyphomicrobiales</taxon>
        <taxon>Phyllobacteriaceae</taxon>
        <taxon>Tianweitania</taxon>
    </lineage>
</organism>
<proteinExistence type="predicted"/>
<dbReference type="EMBL" id="JAGIYY010000003">
    <property type="protein sequence ID" value="MBP0439132.1"/>
    <property type="molecule type" value="Genomic_DNA"/>
</dbReference>
<dbReference type="Proteomes" id="UP000666240">
    <property type="component" value="Unassembled WGS sequence"/>
</dbReference>
<dbReference type="RefSeq" id="WP_209335175.1">
    <property type="nucleotide sequence ID" value="NZ_JAGIYY010000003.1"/>
</dbReference>
<keyword evidence="2" id="KW-1185">Reference proteome</keyword>